<keyword evidence="3" id="KW-0853">WD repeat</keyword>
<keyword evidence="5" id="KW-0697">Rotamase</keyword>
<keyword evidence="4" id="KW-0677">Repeat</keyword>
<dbReference type="CDD" id="cd01927">
    <property type="entry name" value="cyclophilin_WD40"/>
    <property type="match status" value="1"/>
</dbReference>
<dbReference type="Gene3D" id="2.40.100.10">
    <property type="entry name" value="Cyclophilin-like"/>
    <property type="match status" value="1"/>
</dbReference>
<accession>A0AAJ6VWJ3</accession>
<dbReference type="SUPFAM" id="SSF50891">
    <property type="entry name" value="Cyclophilin-like"/>
    <property type="match status" value="1"/>
</dbReference>
<keyword evidence="9" id="KW-1185">Reference proteome</keyword>
<evidence type="ECO:0000313" key="10">
    <source>
        <dbReference type="RefSeq" id="XP_003740883.1"/>
    </source>
</evidence>
<dbReference type="InterPro" id="IPR036322">
    <property type="entry name" value="WD40_repeat_dom_sf"/>
</dbReference>
<dbReference type="InterPro" id="IPR002130">
    <property type="entry name" value="Cyclophilin-type_PPIase_dom"/>
</dbReference>
<dbReference type="RefSeq" id="XP_003740883.1">
    <property type="nucleotide sequence ID" value="XM_003740835.2"/>
</dbReference>
<name>A0AAJ6VWJ3_9ACAR</name>
<feature type="region of interest" description="Disordered" evidence="7">
    <location>
        <begin position="1"/>
        <end position="34"/>
    </location>
</feature>
<dbReference type="AlphaFoldDB" id="A0AAJ6VWJ3"/>
<dbReference type="EC" id="5.2.1.8" evidence="2"/>
<dbReference type="PANTHER" id="PTHR45625:SF4">
    <property type="entry name" value="PEPTIDYLPROLYL ISOMERASE DOMAIN AND WD REPEAT-CONTAINING PROTEIN 1"/>
    <property type="match status" value="1"/>
</dbReference>
<gene>
    <name evidence="10" type="primary">LOC100898062</name>
</gene>
<comment type="catalytic activity">
    <reaction evidence="1">
        <text>[protein]-peptidylproline (omega=180) = [protein]-peptidylproline (omega=0)</text>
        <dbReference type="Rhea" id="RHEA:16237"/>
        <dbReference type="Rhea" id="RHEA-COMP:10747"/>
        <dbReference type="Rhea" id="RHEA-COMP:10748"/>
        <dbReference type="ChEBI" id="CHEBI:83833"/>
        <dbReference type="ChEBI" id="CHEBI:83834"/>
        <dbReference type="EC" id="5.2.1.8"/>
    </reaction>
</comment>
<dbReference type="GO" id="GO:0005634">
    <property type="term" value="C:nucleus"/>
    <property type="evidence" value="ECO:0007669"/>
    <property type="project" value="UniProtKB-ARBA"/>
</dbReference>
<dbReference type="PROSITE" id="PS50072">
    <property type="entry name" value="CSA_PPIASE_2"/>
    <property type="match status" value="1"/>
</dbReference>
<evidence type="ECO:0000256" key="6">
    <source>
        <dbReference type="ARBA" id="ARBA00023235"/>
    </source>
</evidence>
<dbReference type="InterPro" id="IPR029000">
    <property type="entry name" value="Cyclophilin-like_dom_sf"/>
</dbReference>
<dbReference type="PANTHER" id="PTHR45625">
    <property type="entry name" value="PEPTIDYL-PROLYL CIS-TRANS ISOMERASE-RELATED"/>
    <property type="match status" value="1"/>
</dbReference>
<evidence type="ECO:0000256" key="4">
    <source>
        <dbReference type="ARBA" id="ARBA00022737"/>
    </source>
</evidence>
<organism evidence="9 10">
    <name type="scientific">Galendromus occidentalis</name>
    <name type="common">western predatory mite</name>
    <dbReference type="NCBI Taxonomy" id="34638"/>
    <lineage>
        <taxon>Eukaryota</taxon>
        <taxon>Metazoa</taxon>
        <taxon>Ecdysozoa</taxon>
        <taxon>Arthropoda</taxon>
        <taxon>Chelicerata</taxon>
        <taxon>Arachnida</taxon>
        <taxon>Acari</taxon>
        <taxon>Parasitiformes</taxon>
        <taxon>Mesostigmata</taxon>
        <taxon>Gamasina</taxon>
        <taxon>Phytoseioidea</taxon>
        <taxon>Phytoseiidae</taxon>
        <taxon>Typhlodrominae</taxon>
        <taxon>Galendromus</taxon>
    </lineage>
</organism>
<dbReference type="GO" id="GO:0003755">
    <property type="term" value="F:peptidyl-prolyl cis-trans isomerase activity"/>
    <property type="evidence" value="ECO:0007669"/>
    <property type="project" value="UniProtKB-KW"/>
</dbReference>
<evidence type="ECO:0000256" key="2">
    <source>
        <dbReference type="ARBA" id="ARBA00013194"/>
    </source>
</evidence>
<dbReference type="SUPFAM" id="SSF50978">
    <property type="entry name" value="WD40 repeat-like"/>
    <property type="match status" value="1"/>
</dbReference>
<dbReference type="Gene3D" id="2.130.10.10">
    <property type="entry name" value="YVTN repeat-like/Quinoprotein amine dehydrogenase"/>
    <property type="match status" value="2"/>
</dbReference>
<dbReference type="InterPro" id="IPR044666">
    <property type="entry name" value="Cyclophilin_A-like"/>
</dbReference>
<dbReference type="PRINTS" id="PR00153">
    <property type="entry name" value="CSAPPISMRASE"/>
</dbReference>
<evidence type="ECO:0000256" key="1">
    <source>
        <dbReference type="ARBA" id="ARBA00000971"/>
    </source>
</evidence>
<reference evidence="10" key="1">
    <citation type="submission" date="2025-08" db="UniProtKB">
        <authorList>
            <consortium name="RefSeq"/>
        </authorList>
    </citation>
    <scope>IDENTIFICATION</scope>
</reference>
<evidence type="ECO:0000313" key="9">
    <source>
        <dbReference type="Proteomes" id="UP000694867"/>
    </source>
</evidence>
<dbReference type="Proteomes" id="UP000694867">
    <property type="component" value="Unplaced"/>
</dbReference>
<protein>
    <recommendedName>
        <fullName evidence="2">peptidylprolyl isomerase</fullName>
        <ecNumber evidence="2">5.2.1.8</ecNumber>
    </recommendedName>
</protein>
<dbReference type="InterPro" id="IPR015943">
    <property type="entry name" value="WD40/YVTN_repeat-like_dom_sf"/>
</dbReference>
<dbReference type="InterPro" id="IPR001680">
    <property type="entry name" value="WD40_rpt"/>
</dbReference>
<evidence type="ECO:0000259" key="8">
    <source>
        <dbReference type="PROSITE" id="PS50072"/>
    </source>
</evidence>
<dbReference type="SMART" id="SM00320">
    <property type="entry name" value="WD40"/>
    <property type="match status" value="4"/>
</dbReference>
<dbReference type="FunFam" id="2.40.100.10:FF:000003">
    <property type="entry name" value="Peptidylprolyl isomerase domain and WD repeat-containing 1"/>
    <property type="match status" value="1"/>
</dbReference>
<keyword evidence="6 10" id="KW-0413">Isomerase</keyword>
<sequence length="617" mass="68876">MSKVEESSPSQGPGDDQEEDVIGPLPSLAAGEPPASKKRKILKFEKVFLGNLPSSEMFEKSYMHRDTISHIVVTKSEFIITASVDGIVKFWKKLTSGIEFVKLFRAHLGNIQEIAANWDGSLLCTISTDKSLKVFDVINYDLINILHFDYVPGHCDWIHTKGDAMRMVAVTALETPHIYIYDGLETATPLKVLDTLHAEPVVCLRYSPSTNSVISIDKSSFIEIWSGPSTDYKEPGILEFSSKLDTDLFQLMKDKAVATNIAFDRNGNRFAVTAADRKVRVFNFRNGKLWKKFDESLKTASDAHNENPLMSNMEFGRRMAMEKDLERTDMLRLSNIVFDDSGNFLLYPTLLGVKVVNLVTNKCVRILGKCESLRPLAIALYQGIPGSKQKSVTAESQAAENPALQDVCCDPTLVCSAFRKHRFYLFSNRVPGEDEEREMFNEKPSKEDIVAATETSSKSNLASNAVIHTSVGDIHVSLFPRECPKAVENFVVHSRNGYYNGHIFHRVIKGFMIQTGDPTGVGSGGESIWGREFEDEFHPDLKHDKPYTLSMANGGPNTNGSQFFVTVVPCPWLDNKHTVFGRVTKGMEVAQNISLVKTHPKTDKPYDDVTIVSITIK</sequence>
<evidence type="ECO:0000256" key="3">
    <source>
        <dbReference type="ARBA" id="ARBA00022574"/>
    </source>
</evidence>
<dbReference type="Pfam" id="PF00160">
    <property type="entry name" value="Pro_isomerase"/>
    <property type="match status" value="1"/>
</dbReference>
<evidence type="ECO:0000256" key="7">
    <source>
        <dbReference type="SAM" id="MobiDB-lite"/>
    </source>
</evidence>
<dbReference type="Pfam" id="PF00400">
    <property type="entry name" value="WD40"/>
    <property type="match status" value="1"/>
</dbReference>
<evidence type="ECO:0000256" key="5">
    <source>
        <dbReference type="ARBA" id="ARBA00023110"/>
    </source>
</evidence>
<dbReference type="KEGG" id="goe:100898062"/>
<feature type="domain" description="PPIase cyclophilin-type" evidence="8">
    <location>
        <begin position="461"/>
        <end position="616"/>
    </location>
</feature>
<dbReference type="GeneID" id="100898062"/>
<proteinExistence type="predicted"/>